<dbReference type="STRING" id="642492.Clole_1501"/>
<proteinExistence type="predicted"/>
<dbReference type="SUPFAM" id="SSF47413">
    <property type="entry name" value="lambda repressor-like DNA-binding domains"/>
    <property type="match status" value="1"/>
</dbReference>
<dbReference type="GO" id="GO:0003677">
    <property type="term" value="F:DNA binding"/>
    <property type="evidence" value="ECO:0007669"/>
    <property type="project" value="InterPro"/>
</dbReference>
<dbReference type="EMBL" id="CP002582">
    <property type="protein sequence ID" value="ADZ83227.1"/>
    <property type="molecule type" value="Genomic_DNA"/>
</dbReference>
<dbReference type="InterPro" id="IPR010982">
    <property type="entry name" value="Lambda_DNA-bd_dom_sf"/>
</dbReference>
<gene>
    <name evidence="1" type="ordered locus">Clole_1501</name>
</gene>
<evidence type="ECO:0000313" key="1">
    <source>
        <dbReference type="EMBL" id="ADZ83227.1"/>
    </source>
</evidence>
<reference evidence="1 2" key="1">
    <citation type="journal article" date="2011" name="J. Bacteriol.">
        <title>Complete genome sequence of the cellulose-degrading bacterium Cellulosilyticum lentocellum.</title>
        <authorList>
            <consortium name="US DOE Joint Genome Institute"/>
            <person name="Miller D.A."/>
            <person name="Suen G."/>
            <person name="Bruce D."/>
            <person name="Copeland A."/>
            <person name="Cheng J.F."/>
            <person name="Detter C."/>
            <person name="Goodwin L.A."/>
            <person name="Han C.S."/>
            <person name="Hauser L.J."/>
            <person name="Land M.L."/>
            <person name="Lapidus A."/>
            <person name="Lucas S."/>
            <person name="Meincke L."/>
            <person name="Pitluck S."/>
            <person name="Tapia R."/>
            <person name="Teshima H."/>
            <person name="Woyke T."/>
            <person name="Fox B.G."/>
            <person name="Angert E.R."/>
            <person name="Currie C.R."/>
        </authorList>
    </citation>
    <scope>NUCLEOTIDE SEQUENCE [LARGE SCALE GENOMIC DNA]</scope>
    <source>
        <strain evidence="2">ATCC 49066 / DSM 5427 / NCIMB 11756 / RHM5</strain>
    </source>
</reference>
<keyword evidence="2" id="KW-1185">Reference proteome</keyword>
<accession>F2JJU5</accession>
<protein>
    <submittedName>
        <fullName evidence="1">Uncharacterized protein</fullName>
    </submittedName>
</protein>
<dbReference type="Proteomes" id="UP000008467">
    <property type="component" value="Chromosome"/>
</dbReference>
<name>F2JJU5_CELLD</name>
<organism evidence="1 2">
    <name type="scientific">Cellulosilyticum lentocellum (strain ATCC 49066 / DSM 5427 / NCIMB 11756 / RHM5)</name>
    <name type="common">Clostridium lentocellum</name>
    <dbReference type="NCBI Taxonomy" id="642492"/>
    <lineage>
        <taxon>Bacteria</taxon>
        <taxon>Bacillati</taxon>
        <taxon>Bacillota</taxon>
        <taxon>Clostridia</taxon>
        <taxon>Lachnospirales</taxon>
        <taxon>Cellulosilyticaceae</taxon>
        <taxon>Cellulosilyticum</taxon>
    </lineage>
</organism>
<dbReference type="KEGG" id="cle:Clole_1501"/>
<evidence type="ECO:0000313" key="2">
    <source>
        <dbReference type="Proteomes" id="UP000008467"/>
    </source>
</evidence>
<dbReference type="AlphaFoldDB" id="F2JJU5"/>
<sequence>MGIVETFFDDLKKNINETLKDMIREVIHEETTDKWLNKKQLAEYWGVSQGYINKNLNEIPHSKSTPIAFKRSLADQWRMGELKRLEVEKMNKVSIKNYKSNNFKVGQ</sequence>
<dbReference type="RefSeq" id="WP_013656525.1">
    <property type="nucleotide sequence ID" value="NC_015275.1"/>
</dbReference>
<dbReference type="HOGENOM" id="CLU_2205320_0_0_9"/>